<dbReference type="InterPro" id="IPR001789">
    <property type="entry name" value="Sig_transdc_resp-reg_receiver"/>
</dbReference>
<dbReference type="FunFam" id="3.30.565.10:FF:000010">
    <property type="entry name" value="Sensor histidine kinase RcsC"/>
    <property type="match status" value="1"/>
</dbReference>
<evidence type="ECO:0000259" key="7">
    <source>
        <dbReference type="PROSITE" id="PS50109"/>
    </source>
</evidence>
<evidence type="ECO:0000256" key="4">
    <source>
        <dbReference type="ARBA" id="ARBA00023012"/>
    </source>
</evidence>
<evidence type="ECO:0000256" key="3">
    <source>
        <dbReference type="ARBA" id="ARBA00022553"/>
    </source>
</evidence>
<dbReference type="InterPro" id="IPR004358">
    <property type="entry name" value="Sig_transdc_His_kin-like_C"/>
</dbReference>
<protein>
    <recommendedName>
        <fullName evidence="2">histidine kinase</fullName>
        <ecNumber evidence="2">2.7.13.3</ecNumber>
    </recommendedName>
</protein>
<dbReference type="InterPro" id="IPR036097">
    <property type="entry name" value="HisK_dim/P_sf"/>
</dbReference>
<keyword evidence="3 5" id="KW-0597">Phosphoprotein</keyword>
<evidence type="ECO:0000313" key="10">
    <source>
        <dbReference type="Proteomes" id="UP000220828"/>
    </source>
</evidence>
<dbReference type="RefSeq" id="WP_097554610.1">
    <property type="nucleotide sequence ID" value="NZ_PCMW01000075.1"/>
</dbReference>
<dbReference type="InterPro" id="IPR036890">
    <property type="entry name" value="HATPase_C_sf"/>
</dbReference>
<dbReference type="SUPFAM" id="SSF52172">
    <property type="entry name" value="CheY-like"/>
    <property type="match status" value="1"/>
</dbReference>
<feature type="domain" description="Response regulatory" evidence="8">
    <location>
        <begin position="376"/>
        <end position="490"/>
    </location>
</feature>
<dbReference type="InterPro" id="IPR003661">
    <property type="entry name" value="HisK_dim/P_dom"/>
</dbReference>
<evidence type="ECO:0000259" key="8">
    <source>
        <dbReference type="PROSITE" id="PS50110"/>
    </source>
</evidence>
<dbReference type="InterPro" id="IPR005467">
    <property type="entry name" value="His_kinase_dom"/>
</dbReference>
<dbReference type="InterPro" id="IPR003594">
    <property type="entry name" value="HATPase_dom"/>
</dbReference>
<dbReference type="PRINTS" id="PR00344">
    <property type="entry name" value="BCTRLSENSOR"/>
</dbReference>
<accession>A0A2H3K9M3</accession>
<dbReference type="CDD" id="cd16922">
    <property type="entry name" value="HATPase_EvgS-ArcB-TorS-like"/>
    <property type="match status" value="1"/>
</dbReference>
<dbReference type="SMART" id="SM00388">
    <property type="entry name" value="HisKA"/>
    <property type="match status" value="1"/>
</dbReference>
<keyword evidence="4" id="KW-0902">Two-component regulatory system</keyword>
<dbReference type="PROSITE" id="PS50110">
    <property type="entry name" value="RESPONSE_REGULATORY"/>
    <property type="match status" value="1"/>
</dbReference>
<name>A0A2H3K9M3_9FLAO</name>
<keyword evidence="6" id="KW-1133">Transmembrane helix</keyword>
<comment type="catalytic activity">
    <reaction evidence="1">
        <text>ATP + protein L-histidine = ADP + protein N-phospho-L-histidine.</text>
        <dbReference type="EC" id="2.7.13.3"/>
    </reaction>
</comment>
<keyword evidence="6" id="KW-0812">Transmembrane</keyword>
<dbReference type="SUPFAM" id="SSF55874">
    <property type="entry name" value="ATPase domain of HSP90 chaperone/DNA topoisomerase II/histidine kinase"/>
    <property type="match status" value="1"/>
</dbReference>
<dbReference type="EMBL" id="PCMW01000075">
    <property type="protein sequence ID" value="PDS22912.1"/>
    <property type="molecule type" value="Genomic_DNA"/>
</dbReference>
<dbReference type="SUPFAM" id="SSF47384">
    <property type="entry name" value="Homodimeric domain of signal transducing histidine kinase"/>
    <property type="match status" value="1"/>
</dbReference>
<dbReference type="SMART" id="SM00448">
    <property type="entry name" value="REC"/>
    <property type="match status" value="1"/>
</dbReference>
<keyword evidence="6" id="KW-0472">Membrane</keyword>
<dbReference type="Gene3D" id="3.30.565.10">
    <property type="entry name" value="Histidine kinase-like ATPase, C-terminal domain"/>
    <property type="match status" value="1"/>
</dbReference>
<dbReference type="AlphaFoldDB" id="A0A2H3K9M3"/>
<dbReference type="Proteomes" id="UP000220828">
    <property type="component" value="Unassembled WGS sequence"/>
</dbReference>
<feature type="domain" description="Histidine kinase" evidence="7">
    <location>
        <begin position="134"/>
        <end position="355"/>
    </location>
</feature>
<dbReference type="Pfam" id="PF02518">
    <property type="entry name" value="HATPase_c"/>
    <property type="match status" value="1"/>
</dbReference>
<organism evidence="9 10">
    <name type="scientific">Flavobacterium branchiophilum</name>
    <dbReference type="NCBI Taxonomy" id="55197"/>
    <lineage>
        <taxon>Bacteria</taxon>
        <taxon>Pseudomonadati</taxon>
        <taxon>Bacteroidota</taxon>
        <taxon>Flavobacteriia</taxon>
        <taxon>Flavobacteriales</taxon>
        <taxon>Flavobacteriaceae</taxon>
        <taxon>Flavobacterium</taxon>
    </lineage>
</organism>
<dbReference type="CDD" id="cd17546">
    <property type="entry name" value="REC_hyHK_CKI1_RcsC-like"/>
    <property type="match status" value="1"/>
</dbReference>
<dbReference type="OrthoDB" id="4457677at2"/>
<evidence type="ECO:0000256" key="6">
    <source>
        <dbReference type="SAM" id="Phobius"/>
    </source>
</evidence>
<evidence type="ECO:0000256" key="5">
    <source>
        <dbReference type="PROSITE-ProRule" id="PRU00169"/>
    </source>
</evidence>
<dbReference type="SMART" id="SM00387">
    <property type="entry name" value="HATPase_c"/>
    <property type="match status" value="1"/>
</dbReference>
<dbReference type="CDD" id="cd00082">
    <property type="entry name" value="HisKA"/>
    <property type="match status" value="1"/>
</dbReference>
<gene>
    <name evidence="9" type="ORF">B0A77_12060</name>
</gene>
<proteinExistence type="predicted"/>
<dbReference type="PROSITE" id="PS50109">
    <property type="entry name" value="HIS_KIN"/>
    <property type="match status" value="1"/>
</dbReference>
<feature type="modified residue" description="4-aspartylphosphate" evidence="5">
    <location>
        <position position="425"/>
    </location>
</feature>
<comment type="caution">
    <text evidence="9">The sequence shown here is derived from an EMBL/GenBank/DDBJ whole genome shotgun (WGS) entry which is preliminary data.</text>
</comment>
<dbReference type="Gene3D" id="3.40.50.2300">
    <property type="match status" value="1"/>
</dbReference>
<dbReference type="Pfam" id="PF00072">
    <property type="entry name" value="Response_reg"/>
    <property type="match status" value="1"/>
</dbReference>
<dbReference type="Pfam" id="PF00512">
    <property type="entry name" value="HisKA"/>
    <property type="match status" value="1"/>
</dbReference>
<sequence length="491" mass="56009">MNKFIYILLLICFNTYAKKTFFREDINTYFIKNITIPKQIGFEKLVQQDSIQMMPQNNFFDKNQRGRITKSEKLINILAIFLITILSFLSWTLYKNNRTRIQTNLLLEEKNKELLLSKEKAEKASKARSEFLSTVSHELRTPLNAINGITHLLLEENPKESQLEYLNSLKISGNYLMTFINEILETSRIESLNITTEKINFNLLELVNNIYNSLHKIAVQNHNVFKLDIDNRIPMNLIGDSTKLSQIFINLINNSIKFTQNGEIVLSAKLHRLDNGLASISFQVKDTGIGIAEEQLDAVFESFSQGSVEINRKYGGTGLGLTIVKNLIQILGGTIRLESQIGHGACFTFNLDFMVNQSQIEAPKQVFDHSNLNCKRVLLVEDNKINQMITKKMIESKKVLCTIVDNGEDAITEVQNNHYDMVLMDIHLPGINGTIATKKIREFNQKIPVIALTAISLNENKEMLLSYGLNDVVTKPFAPDDLYNTMLQYLS</sequence>
<reference evidence="9 10" key="1">
    <citation type="submission" date="2017-09" db="EMBL/GenBank/DDBJ databases">
        <title>Whole genomes of Flavobacteriaceae.</title>
        <authorList>
            <person name="Stine C."/>
            <person name="Li C."/>
            <person name="Tadesse D."/>
        </authorList>
    </citation>
    <scope>NUCLEOTIDE SEQUENCE [LARGE SCALE GENOMIC DNA]</scope>
    <source>
        <strain evidence="9 10">ATCC 35036</strain>
    </source>
</reference>
<dbReference type="PANTHER" id="PTHR45339">
    <property type="entry name" value="HYBRID SIGNAL TRANSDUCTION HISTIDINE KINASE J"/>
    <property type="match status" value="1"/>
</dbReference>
<dbReference type="Gene3D" id="1.10.287.130">
    <property type="match status" value="1"/>
</dbReference>
<dbReference type="PANTHER" id="PTHR45339:SF1">
    <property type="entry name" value="HYBRID SIGNAL TRANSDUCTION HISTIDINE KINASE J"/>
    <property type="match status" value="1"/>
</dbReference>
<evidence type="ECO:0000313" key="9">
    <source>
        <dbReference type="EMBL" id="PDS22912.1"/>
    </source>
</evidence>
<evidence type="ECO:0000256" key="1">
    <source>
        <dbReference type="ARBA" id="ARBA00000085"/>
    </source>
</evidence>
<evidence type="ECO:0000256" key="2">
    <source>
        <dbReference type="ARBA" id="ARBA00012438"/>
    </source>
</evidence>
<feature type="transmembrane region" description="Helical" evidence="6">
    <location>
        <begin position="74"/>
        <end position="94"/>
    </location>
</feature>
<dbReference type="EC" id="2.7.13.3" evidence="2"/>
<dbReference type="GO" id="GO:0000155">
    <property type="term" value="F:phosphorelay sensor kinase activity"/>
    <property type="evidence" value="ECO:0007669"/>
    <property type="project" value="InterPro"/>
</dbReference>
<dbReference type="InterPro" id="IPR011006">
    <property type="entry name" value="CheY-like_superfamily"/>
</dbReference>